<feature type="transmembrane region" description="Helical" evidence="2">
    <location>
        <begin position="68"/>
        <end position="87"/>
    </location>
</feature>
<reference evidence="3 4" key="1">
    <citation type="journal article" date="2018" name="New Phytol.">
        <title>Phylogenomics of Endogonaceae and evolution of mycorrhizas within Mucoromycota.</title>
        <authorList>
            <person name="Chang Y."/>
            <person name="Desiro A."/>
            <person name="Na H."/>
            <person name="Sandor L."/>
            <person name="Lipzen A."/>
            <person name="Clum A."/>
            <person name="Barry K."/>
            <person name="Grigoriev I.V."/>
            <person name="Martin F.M."/>
            <person name="Stajich J.E."/>
            <person name="Smith M.E."/>
            <person name="Bonito G."/>
            <person name="Spatafora J.W."/>
        </authorList>
    </citation>
    <scope>NUCLEOTIDE SEQUENCE [LARGE SCALE GENOMIC DNA]</scope>
    <source>
        <strain evidence="3 4">GMNB39</strain>
    </source>
</reference>
<accession>A0A433CX98</accession>
<protein>
    <submittedName>
        <fullName evidence="3">Uncharacterized protein</fullName>
    </submittedName>
</protein>
<sequence length="149" mass="16374">MLASRLTFSKHALISRSFVCSIRFSQLYSTTTKSQLANHRMLSTKSNHDNKTLVYIGPSTNTIRNYKMTASMFGICGLVTIPALLWMGQAHMLGAIIATWGISASTTTTRASSTESENNHCPPLPSPTISCSPSRPTIYSGVLKRRAYR</sequence>
<dbReference type="Proteomes" id="UP000268093">
    <property type="component" value="Unassembled WGS sequence"/>
</dbReference>
<keyword evidence="2" id="KW-0812">Transmembrane</keyword>
<keyword evidence="2" id="KW-0472">Membrane</keyword>
<organism evidence="3 4">
    <name type="scientific">Jimgerdemannia flammicorona</name>
    <dbReference type="NCBI Taxonomy" id="994334"/>
    <lineage>
        <taxon>Eukaryota</taxon>
        <taxon>Fungi</taxon>
        <taxon>Fungi incertae sedis</taxon>
        <taxon>Mucoromycota</taxon>
        <taxon>Mucoromycotina</taxon>
        <taxon>Endogonomycetes</taxon>
        <taxon>Endogonales</taxon>
        <taxon>Endogonaceae</taxon>
        <taxon>Jimgerdemannia</taxon>
    </lineage>
</organism>
<gene>
    <name evidence="3" type="ORF">BC936DRAFT_137485</name>
</gene>
<evidence type="ECO:0000313" key="4">
    <source>
        <dbReference type="Proteomes" id="UP000268093"/>
    </source>
</evidence>
<evidence type="ECO:0000256" key="1">
    <source>
        <dbReference type="SAM" id="MobiDB-lite"/>
    </source>
</evidence>
<keyword evidence="4" id="KW-1185">Reference proteome</keyword>
<evidence type="ECO:0000256" key="2">
    <source>
        <dbReference type="SAM" id="Phobius"/>
    </source>
</evidence>
<proteinExistence type="predicted"/>
<dbReference type="AlphaFoldDB" id="A0A433CX98"/>
<dbReference type="OrthoDB" id="2386090at2759"/>
<comment type="caution">
    <text evidence="3">The sequence shown here is derived from an EMBL/GenBank/DDBJ whole genome shotgun (WGS) entry which is preliminary data.</text>
</comment>
<keyword evidence="2" id="KW-1133">Transmembrane helix</keyword>
<evidence type="ECO:0000313" key="3">
    <source>
        <dbReference type="EMBL" id="RUP43202.1"/>
    </source>
</evidence>
<name>A0A433CX98_9FUNG</name>
<dbReference type="EMBL" id="RBNI01011457">
    <property type="protein sequence ID" value="RUP43202.1"/>
    <property type="molecule type" value="Genomic_DNA"/>
</dbReference>
<feature type="region of interest" description="Disordered" evidence="1">
    <location>
        <begin position="108"/>
        <end position="129"/>
    </location>
</feature>